<protein>
    <submittedName>
        <fullName evidence="2">Uncharacterized protein</fullName>
    </submittedName>
</protein>
<evidence type="ECO:0000313" key="2">
    <source>
        <dbReference type="EMBL" id="REC62882.1"/>
    </source>
</evidence>
<reference evidence="3" key="1">
    <citation type="submission" date="2018-06" db="EMBL/GenBank/DDBJ databases">
        <authorList>
            <person name="Lum Nde A."/>
            <person name="Hugo C."/>
        </authorList>
    </citation>
    <scope>NUCLEOTIDE SEQUENCE [LARGE SCALE GENOMIC DNA]</scope>
    <source>
        <strain evidence="3">1_F178</strain>
    </source>
</reference>
<dbReference type="AlphaFoldDB" id="A0A3D9CBL3"/>
<feature type="transmembrane region" description="Helical" evidence="1">
    <location>
        <begin position="9"/>
        <end position="27"/>
    </location>
</feature>
<evidence type="ECO:0000313" key="3">
    <source>
        <dbReference type="Proteomes" id="UP000256686"/>
    </source>
</evidence>
<comment type="caution">
    <text evidence="2">The sequence shown here is derived from an EMBL/GenBank/DDBJ whole genome shotgun (WGS) entry which is preliminary data.</text>
</comment>
<gene>
    <name evidence="2" type="ORF">DRF65_08660</name>
</gene>
<keyword evidence="1" id="KW-1133">Transmembrane helix</keyword>
<dbReference type="RefSeq" id="WP_115970370.1">
    <property type="nucleotide sequence ID" value="NZ_QNVT01000006.1"/>
</dbReference>
<feature type="transmembrane region" description="Helical" evidence="1">
    <location>
        <begin position="47"/>
        <end position="72"/>
    </location>
</feature>
<evidence type="ECO:0000256" key="1">
    <source>
        <dbReference type="SAM" id="Phobius"/>
    </source>
</evidence>
<accession>A0A3D9CBL3</accession>
<proteinExistence type="predicted"/>
<keyword evidence="1" id="KW-0472">Membrane</keyword>
<dbReference type="EMBL" id="QNVT01000006">
    <property type="protein sequence ID" value="REC62882.1"/>
    <property type="molecule type" value="Genomic_DNA"/>
</dbReference>
<name>A0A3D9CBL3_9FLAO</name>
<keyword evidence="3" id="KW-1185">Reference proteome</keyword>
<keyword evidence="1" id="KW-0812">Transmembrane</keyword>
<dbReference type="Proteomes" id="UP000256686">
    <property type="component" value="Unassembled WGS sequence"/>
</dbReference>
<organism evidence="2 3">
    <name type="scientific">Chryseobacterium pennae</name>
    <dbReference type="NCBI Taxonomy" id="2258962"/>
    <lineage>
        <taxon>Bacteria</taxon>
        <taxon>Pseudomonadati</taxon>
        <taxon>Bacteroidota</taxon>
        <taxon>Flavobacteriia</taxon>
        <taxon>Flavobacteriales</taxon>
        <taxon>Weeksellaceae</taxon>
        <taxon>Chryseobacterium group</taxon>
        <taxon>Chryseobacterium</taxon>
    </lineage>
</organism>
<sequence>MTQKQLERFLLFLNIICLLLILNIKFFHLSLVNVDFTAETIKTANDIIYNLATSIIASYIFYVINIQIVSYYREKKTQKLISGYLSDILQQINIGQAYLRERYFENIDFKTLKLSNFDNLHTLKNNDEIAFSYERKNELGNTIACSTGTFTELDLFIEEKKLVRKNIDIIFSFPYAISLDYDLVRLLYKIQSCYFYIGISNIKDGIKYSNFEKHFFEHYENIKELEKIINSKSTLLRFKEFNLIQRAKSMCRFLNR</sequence>